<protein>
    <submittedName>
        <fullName evidence="7">Basement membrane-specific heparan sulfate proteoglycan core protein</fullName>
    </submittedName>
</protein>
<evidence type="ECO:0000313" key="6">
    <source>
        <dbReference type="Proteomes" id="UP000274429"/>
    </source>
</evidence>
<evidence type="ECO:0000256" key="3">
    <source>
        <dbReference type="PROSITE-ProRule" id="PRU00124"/>
    </source>
</evidence>
<evidence type="ECO:0000259" key="4">
    <source>
        <dbReference type="PROSITE" id="PS50835"/>
    </source>
</evidence>
<feature type="domain" description="Ig-like" evidence="4">
    <location>
        <begin position="510"/>
        <end position="583"/>
    </location>
</feature>
<dbReference type="SUPFAM" id="SSF48726">
    <property type="entry name" value="Immunoglobulin"/>
    <property type="match status" value="4"/>
</dbReference>
<dbReference type="PROSITE" id="PS50068">
    <property type="entry name" value="LDLRA_2"/>
    <property type="match status" value="3"/>
</dbReference>
<dbReference type="WBParaSite" id="TTAC_0000039201-mRNA-1">
    <property type="protein sequence ID" value="TTAC_0000039201-mRNA-1"/>
    <property type="gene ID" value="TTAC_0000039201"/>
</dbReference>
<accession>A0A0R3WIG8</accession>
<feature type="domain" description="Ig-like" evidence="4">
    <location>
        <begin position="852"/>
        <end position="946"/>
    </location>
</feature>
<dbReference type="SUPFAM" id="SSF57424">
    <property type="entry name" value="LDL receptor-like module"/>
    <property type="match status" value="2"/>
</dbReference>
<dbReference type="EMBL" id="UYWX01000032">
    <property type="protein sequence ID" value="VDM16351.1"/>
    <property type="molecule type" value="Genomic_DNA"/>
</dbReference>
<gene>
    <name evidence="5" type="ORF">TTAC_LOCUS393</name>
</gene>
<feature type="domain" description="Ig-like" evidence="4">
    <location>
        <begin position="399"/>
        <end position="490"/>
    </location>
</feature>
<reference evidence="5 6" key="2">
    <citation type="submission" date="2018-11" db="EMBL/GenBank/DDBJ databases">
        <authorList>
            <consortium name="Pathogen Informatics"/>
        </authorList>
    </citation>
    <scope>NUCLEOTIDE SEQUENCE [LARGE SCALE GENOMIC DNA]</scope>
</reference>
<dbReference type="SMART" id="SM00192">
    <property type="entry name" value="LDLa"/>
    <property type="match status" value="3"/>
</dbReference>
<dbReference type="GO" id="GO:0005886">
    <property type="term" value="C:plasma membrane"/>
    <property type="evidence" value="ECO:0007669"/>
    <property type="project" value="TreeGrafter"/>
</dbReference>
<dbReference type="GO" id="GO:0030424">
    <property type="term" value="C:axon"/>
    <property type="evidence" value="ECO:0007669"/>
    <property type="project" value="TreeGrafter"/>
</dbReference>
<feature type="disulfide bond" evidence="3">
    <location>
        <begin position="726"/>
        <end position="738"/>
    </location>
</feature>
<feature type="disulfide bond" evidence="3">
    <location>
        <begin position="733"/>
        <end position="751"/>
    </location>
</feature>
<dbReference type="Gene3D" id="4.10.400.10">
    <property type="entry name" value="Low-density Lipoprotein Receptor"/>
    <property type="match status" value="3"/>
</dbReference>
<keyword evidence="2" id="KW-0393">Immunoglobulin domain</keyword>
<evidence type="ECO:0000256" key="2">
    <source>
        <dbReference type="ARBA" id="ARBA00023319"/>
    </source>
</evidence>
<dbReference type="STRING" id="6205.A0A0R3WIG8"/>
<feature type="domain" description="Ig-like" evidence="4">
    <location>
        <begin position="116"/>
        <end position="204"/>
    </location>
</feature>
<dbReference type="PRINTS" id="PR00261">
    <property type="entry name" value="LDLRECEPTOR"/>
</dbReference>
<dbReference type="GO" id="GO:0070593">
    <property type="term" value="P:dendrite self-avoidance"/>
    <property type="evidence" value="ECO:0007669"/>
    <property type="project" value="TreeGrafter"/>
</dbReference>
<dbReference type="InterPro" id="IPR003599">
    <property type="entry name" value="Ig_sub"/>
</dbReference>
<dbReference type="GO" id="GO:0007411">
    <property type="term" value="P:axon guidance"/>
    <property type="evidence" value="ECO:0007669"/>
    <property type="project" value="TreeGrafter"/>
</dbReference>
<dbReference type="CDD" id="cd00112">
    <property type="entry name" value="LDLa"/>
    <property type="match status" value="3"/>
</dbReference>
<dbReference type="Proteomes" id="UP000274429">
    <property type="component" value="Unassembled WGS sequence"/>
</dbReference>
<feature type="disulfide bond" evidence="3">
    <location>
        <begin position="834"/>
        <end position="849"/>
    </location>
</feature>
<organism evidence="7">
    <name type="scientific">Hydatigena taeniaeformis</name>
    <name type="common">Feline tapeworm</name>
    <name type="synonym">Taenia taeniaeformis</name>
    <dbReference type="NCBI Taxonomy" id="6205"/>
    <lineage>
        <taxon>Eukaryota</taxon>
        <taxon>Metazoa</taxon>
        <taxon>Spiralia</taxon>
        <taxon>Lophotrochozoa</taxon>
        <taxon>Platyhelminthes</taxon>
        <taxon>Cestoda</taxon>
        <taxon>Eucestoda</taxon>
        <taxon>Cyclophyllidea</taxon>
        <taxon>Taeniidae</taxon>
        <taxon>Hydatigera</taxon>
    </lineage>
</organism>
<dbReference type="InterPro" id="IPR002172">
    <property type="entry name" value="LDrepeatLR_classA_rpt"/>
</dbReference>
<dbReference type="InterPro" id="IPR023415">
    <property type="entry name" value="LDLR_class-A_CS"/>
</dbReference>
<comment type="caution">
    <text evidence="3">Lacks conserved residue(s) required for the propagation of feature annotation.</text>
</comment>
<reference evidence="7" key="1">
    <citation type="submission" date="2017-02" db="UniProtKB">
        <authorList>
            <consortium name="WormBaseParasite"/>
        </authorList>
    </citation>
    <scope>IDENTIFICATION</scope>
</reference>
<dbReference type="GO" id="GO:0098632">
    <property type="term" value="F:cell-cell adhesion mediator activity"/>
    <property type="evidence" value="ECO:0007669"/>
    <property type="project" value="TreeGrafter"/>
</dbReference>
<dbReference type="SMART" id="SM00408">
    <property type="entry name" value="IGc2"/>
    <property type="match status" value="3"/>
</dbReference>
<dbReference type="AlphaFoldDB" id="A0A0R3WIG8"/>
<dbReference type="InterPro" id="IPR036055">
    <property type="entry name" value="LDL_receptor-like_sf"/>
</dbReference>
<evidence type="ECO:0000313" key="5">
    <source>
        <dbReference type="EMBL" id="VDM16351.1"/>
    </source>
</evidence>
<dbReference type="InterPro" id="IPR036179">
    <property type="entry name" value="Ig-like_dom_sf"/>
</dbReference>
<keyword evidence="6" id="KW-1185">Reference proteome</keyword>
<dbReference type="GO" id="GO:0007156">
    <property type="term" value="P:homophilic cell adhesion via plasma membrane adhesion molecules"/>
    <property type="evidence" value="ECO:0007669"/>
    <property type="project" value="TreeGrafter"/>
</dbReference>
<evidence type="ECO:0000256" key="1">
    <source>
        <dbReference type="ARBA" id="ARBA00023157"/>
    </source>
</evidence>
<dbReference type="Gene3D" id="2.60.40.10">
    <property type="entry name" value="Immunoglobulins"/>
    <property type="match status" value="3"/>
</dbReference>
<dbReference type="InterPro" id="IPR013783">
    <property type="entry name" value="Ig-like_fold"/>
</dbReference>
<dbReference type="OrthoDB" id="10062665at2759"/>
<feature type="domain" description="Ig-like" evidence="4">
    <location>
        <begin position="303"/>
        <end position="390"/>
    </location>
</feature>
<dbReference type="PROSITE" id="PS01209">
    <property type="entry name" value="LDLRA_1"/>
    <property type="match status" value="1"/>
</dbReference>
<dbReference type="PANTHER" id="PTHR10075">
    <property type="entry name" value="BASIGIN RELATED"/>
    <property type="match status" value="1"/>
</dbReference>
<dbReference type="Pfam" id="PF13927">
    <property type="entry name" value="Ig_3"/>
    <property type="match status" value="1"/>
</dbReference>
<name>A0A0R3WIG8_HYDTA</name>
<evidence type="ECO:0000313" key="7">
    <source>
        <dbReference type="WBParaSite" id="TTAC_0000039201-mRNA-1"/>
    </source>
</evidence>
<keyword evidence="1 3" id="KW-1015">Disulfide bond</keyword>
<proteinExistence type="predicted"/>
<dbReference type="InterPro" id="IPR003598">
    <property type="entry name" value="Ig_sub2"/>
</dbReference>
<dbReference type="PANTHER" id="PTHR10075:SF101">
    <property type="entry name" value="ZWEI IG DOMAIN PROTEIN ZIG-3"/>
    <property type="match status" value="1"/>
</dbReference>
<dbReference type="InterPro" id="IPR007110">
    <property type="entry name" value="Ig-like_dom"/>
</dbReference>
<feature type="disulfide bond" evidence="3">
    <location>
        <begin position="791"/>
        <end position="806"/>
    </location>
</feature>
<dbReference type="Pfam" id="PF00057">
    <property type="entry name" value="Ldl_recept_a"/>
    <property type="match status" value="1"/>
</dbReference>
<dbReference type="PROSITE" id="PS50835">
    <property type="entry name" value="IG_LIKE"/>
    <property type="match status" value="5"/>
</dbReference>
<sequence>MGGLQYPRIGSNVSDLRTTTPQDHLANGNGVFASSQSAANEIQGAEINKRTAEPCANGVSIISGLRSAKTGETMWSTTDEMLVITMTTVKSSSAVDYVSLFIPDEVISLGGGLDEPTVRLTKGETSPERVHEGGTLESMCYLEDERDEENYQFTWIMRKAGEDKVISEGKNLYLPNVNADTFRDPIFCIVERLDDGEVFEKQIAVEYYGPTQTRNLEIRPMPSEDMASGRVVRKCEVVPTPPPNEIWEYTWSDPSGRIVSAGDILSITVTGEQPSVTYTCRAKNLRTNDYLLGHFTVHARNVPGSISYSTLIEPISRALEFGRPYEARCKVQPPPPEPVAYTWYFRNRVVSESDHLYLPDFNRDTAGEYICTARPAYNGRGRTYANATLTVRLKASSEPRTELRRPPGSTLITNVGERRELHCEIPMNDRNAIRWYLNGTIIDANSPANRTGHLQRIDYSRVSIMSIDGIEENHEGQWECRTDTERKVVDVIVVSEYDLEVNPPLYVLNEGEKMEIHCSAQGAHEISNTDLEWFFRPVGSSSLQPLDFGPGGFVRTDDPRARYTSVITKYHVTALDEGEYVCREPRGQTGFSSLQIRKHIRFSPFFSAVQINEHLSPLSVPSTADICRPMPHTLHITPGVIKVRPGQDVKFLCYSMQLDRRTRGPRPKLRAYDSRLPLRITETADDAVSGSVIRIDPSFNGTVVECYSDMPNIEPVRATIQVEDVCPPGYRRCRNGECLEAGRFCDGNRDCADGSDEDQSLCSICDPIVMKCETYRGQPPRKSSYMVHWQCDGEDDCGNGYDEANCQDPSINFCVKQQYTCPSSGLQIPRAFMCDSDPDCDRNEDEEQCREPQILDTPRGQYAHRRGDTVTLTCEVAGRPNPRVIWRFNWGCLPDDGRRMTVRNFAENCGTPNEKTISTLTISNFMPGDDGIYNCEGLNGLKRAMSRDYTVILTD</sequence>
<dbReference type="SMART" id="SM00409">
    <property type="entry name" value="IG"/>
    <property type="match status" value="5"/>
</dbReference>